<protein>
    <submittedName>
        <fullName evidence="2">Gluconate 2-dehydrogenase subunit 3 family protein</fullName>
    </submittedName>
</protein>
<comment type="caution">
    <text evidence="2">The sequence shown here is derived from an EMBL/GenBank/DDBJ whole genome shotgun (WGS) entry which is preliminary data.</text>
</comment>
<dbReference type="AlphaFoldDB" id="A0A7V7PJW3"/>
<dbReference type="RefSeq" id="WP_150974065.1">
    <property type="nucleotide sequence ID" value="NZ_VZDO01000032.1"/>
</dbReference>
<dbReference type="EMBL" id="VZDO01000032">
    <property type="protein sequence ID" value="KAB0675612.1"/>
    <property type="molecule type" value="Genomic_DNA"/>
</dbReference>
<name>A0A7V7PJW3_9HYPH</name>
<organism evidence="2 3">
    <name type="scientific">Plantimonas leprariae</name>
    <dbReference type="NCBI Taxonomy" id="2615207"/>
    <lineage>
        <taxon>Bacteria</taxon>
        <taxon>Pseudomonadati</taxon>
        <taxon>Pseudomonadota</taxon>
        <taxon>Alphaproteobacteria</taxon>
        <taxon>Hyphomicrobiales</taxon>
        <taxon>Aurantimonadaceae</taxon>
        <taxon>Plantimonas</taxon>
    </lineage>
</organism>
<feature type="region of interest" description="Disordered" evidence="1">
    <location>
        <begin position="192"/>
        <end position="218"/>
    </location>
</feature>
<evidence type="ECO:0000313" key="3">
    <source>
        <dbReference type="Proteomes" id="UP000432089"/>
    </source>
</evidence>
<proteinExistence type="predicted"/>
<evidence type="ECO:0000256" key="1">
    <source>
        <dbReference type="SAM" id="MobiDB-lite"/>
    </source>
</evidence>
<accession>A0A7V7PJW3</accession>
<dbReference type="InterPro" id="IPR027056">
    <property type="entry name" value="Gluconate_2DH_su3"/>
</dbReference>
<evidence type="ECO:0000313" key="2">
    <source>
        <dbReference type="EMBL" id="KAB0675612.1"/>
    </source>
</evidence>
<sequence>MSDDVSRGRYPGYDVLDKRNTPSWNDRTRQVIDARLAVEDTPRFFALEEWRTLRALCDRVAPQPAGRPRVPVAALVDRQLAARKTKGFRLADMPQPWDAWRRALAALEEVALRDHGRSFAMLTASDQDAVLQDLQHGKLTAAALDGMPPKNFWDAHVNHDVIGSYYSHPEAWNEIGWAGPASPRGYVRLDLDNRDPWEPTEAKPGREAQTERANKRVI</sequence>
<reference evidence="2 3" key="1">
    <citation type="submission" date="2019-09" db="EMBL/GenBank/DDBJ databases">
        <title>YIM 132180 draft genome.</title>
        <authorList>
            <person name="Zhang K."/>
        </authorList>
    </citation>
    <scope>NUCLEOTIDE SEQUENCE [LARGE SCALE GENOMIC DNA]</scope>
    <source>
        <strain evidence="2 3">YIM 132180</strain>
    </source>
</reference>
<dbReference type="Proteomes" id="UP000432089">
    <property type="component" value="Unassembled WGS sequence"/>
</dbReference>
<keyword evidence="3" id="KW-1185">Reference proteome</keyword>
<gene>
    <name evidence="2" type="ORF">F6X38_23065</name>
</gene>
<dbReference type="Pfam" id="PF13618">
    <property type="entry name" value="Gluconate_2-dh3"/>
    <property type="match status" value="1"/>
</dbReference>